<sequence length="321" mass="37376">MNKIFRKFIPLFIISFSVYYLSLIIETISLYYDEYGFDIKNGIIVSINQAPSLINFSVFLSIILVTASLSKQRYLLSKIFKFGLLTSLILGGVTFILSNNFLPKLEIYSLVNRYEKVQNEVFSSKERLETENLFKKNNLIVMDIDEINHYSDSLEKNKKYQKEIITNLSKKIPDSIITKSFSEKEILDYGFALNNSINNYNQRDLFKLQSEIVKIEVVEKKLRRSFWKKSELYLNSFLAVFLTIFGIVIGANFKNEKIFSLICIGILIYSLILELLIIMKNYFVNEENLIGMLFRFLITLVIFLYLIIRLSKSKNTGANTV</sequence>
<proteinExistence type="predicted"/>
<feature type="transmembrane region" description="Helical" evidence="1">
    <location>
        <begin position="82"/>
        <end position="102"/>
    </location>
</feature>
<dbReference type="GeneID" id="94370526"/>
<keyword evidence="1" id="KW-1133">Transmembrane helix</keyword>
<evidence type="ECO:0000313" key="2">
    <source>
        <dbReference type="EMBL" id="GGZ65752.1"/>
    </source>
</evidence>
<reference evidence="3" key="1">
    <citation type="journal article" date="2019" name="Int. J. Syst. Evol. Microbiol.">
        <title>The Global Catalogue of Microorganisms (GCM) 10K type strain sequencing project: providing services to taxonomists for standard genome sequencing and annotation.</title>
        <authorList>
            <consortium name="The Broad Institute Genomics Platform"/>
            <consortium name="The Broad Institute Genome Sequencing Center for Infectious Disease"/>
            <person name="Wu L."/>
            <person name="Ma J."/>
        </authorList>
    </citation>
    <scope>NUCLEOTIDE SEQUENCE [LARGE SCALE GENOMIC DNA]</scope>
    <source>
        <strain evidence="3">KCTC 12708</strain>
    </source>
</reference>
<protein>
    <submittedName>
        <fullName evidence="2">Uncharacterized protein</fullName>
    </submittedName>
</protein>
<keyword evidence="3" id="KW-1185">Reference proteome</keyword>
<feature type="transmembrane region" description="Helical" evidence="1">
    <location>
        <begin position="12"/>
        <end position="32"/>
    </location>
</feature>
<accession>A0ABQ3C6I3</accession>
<feature type="transmembrane region" description="Helical" evidence="1">
    <location>
        <begin position="289"/>
        <end position="308"/>
    </location>
</feature>
<comment type="caution">
    <text evidence="2">The sequence shown here is derived from an EMBL/GenBank/DDBJ whole genome shotgun (WGS) entry which is preliminary data.</text>
</comment>
<dbReference type="RefSeq" id="WP_027885820.1">
    <property type="nucleotide sequence ID" value="NZ_BMWY01000027.1"/>
</dbReference>
<gene>
    <name evidence="2" type="ORF">GCM10008088_28660</name>
</gene>
<dbReference type="EMBL" id="BMWY01000027">
    <property type="protein sequence ID" value="GGZ65752.1"/>
    <property type="molecule type" value="Genomic_DNA"/>
</dbReference>
<keyword evidence="1" id="KW-0812">Transmembrane</keyword>
<evidence type="ECO:0000256" key="1">
    <source>
        <dbReference type="SAM" id="Phobius"/>
    </source>
</evidence>
<feature type="transmembrane region" description="Helical" evidence="1">
    <location>
        <begin position="258"/>
        <end position="283"/>
    </location>
</feature>
<name>A0ABQ3C6I3_9FLAO</name>
<evidence type="ECO:0000313" key="3">
    <source>
        <dbReference type="Proteomes" id="UP000615593"/>
    </source>
</evidence>
<keyword evidence="1" id="KW-0472">Membrane</keyword>
<dbReference type="Proteomes" id="UP000615593">
    <property type="component" value="Unassembled WGS sequence"/>
</dbReference>
<organism evidence="2 3">
    <name type="scientific">Mesonia mobilis</name>
    <dbReference type="NCBI Taxonomy" id="369791"/>
    <lineage>
        <taxon>Bacteria</taxon>
        <taxon>Pseudomonadati</taxon>
        <taxon>Bacteroidota</taxon>
        <taxon>Flavobacteriia</taxon>
        <taxon>Flavobacteriales</taxon>
        <taxon>Flavobacteriaceae</taxon>
        <taxon>Mesonia</taxon>
    </lineage>
</organism>
<feature type="transmembrane region" description="Helical" evidence="1">
    <location>
        <begin position="232"/>
        <end position="251"/>
    </location>
</feature>
<feature type="transmembrane region" description="Helical" evidence="1">
    <location>
        <begin position="52"/>
        <end position="70"/>
    </location>
</feature>